<dbReference type="InterPro" id="IPR001444">
    <property type="entry name" value="Flag_bb_rod_N"/>
</dbReference>
<evidence type="ECO:0000256" key="7">
    <source>
        <dbReference type="SAM" id="Coils"/>
    </source>
</evidence>
<evidence type="ECO:0000259" key="8">
    <source>
        <dbReference type="Pfam" id="PF00460"/>
    </source>
</evidence>
<evidence type="ECO:0000256" key="5">
    <source>
        <dbReference type="ARBA" id="ARBA00022525"/>
    </source>
</evidence>
<dbReference type="InterPro" id="IPR002371">
    <property type="entry name" value="FlgK"/>
</dbReference>
<accession>A0A9D2M155</accession>
<name>A0A9D2M155_9FIRM</name>
<feature type="domain" description="Flagellar basal body rod protein N-terminal" evidence="8">
    <location>
        <begin position="17"/>
        <end position="38"/>
    </location>
</feature>
<evidence type="ECO:0000256" key="2">
    <source>
        <dbReference type="ARBA" id="ARBA00004613"/>
    </source>
</evidence>
<dbReference type="InterPro" id="IPR010930">
    <property type="entry name" value="Flg_bb/hook_C_dom"/>
</dbReference>
<dbReference type="Pfam" id="PF06429">
    <property type="entry name" value="Flg_bbr_C"/>
    <property type="match status" value="1"/>
</dbReference>
<feature type="domain" description="Flagellar basal-body/hook protein C-terminal" evidence="9">
    <location>
        <begin position="470"/>
        <end position="509"/>
    </location>
</feature>
<dbReference type="GO" id="GO:0005576">
    <property type="term" value="C:extracellular region"/>
    <property type="evidence" value="ECO:0007669"/>
    <property type="project" value="UniProtKB-SubCell"/>
</dbReference>
<keyword evidence="11" id="KW-0966">Cell projection</keyword>
<evidence type="ECO:0000256" key="3">
    <source>
        <dbReference type="ARBA" id="ARBA00009677"/>
    </source>
</evidence>
<sequence length="513" mass="56213">MRPTFMGFETAKTSIFANQKSIDIVGNNLANLDTNGYTRQRVDRVSVVVASSAGRVSQNRVGLMGQGVEALGVSQLRDSYLDQRFREEYANTAYHNEATDILKDIQSVFDDGNDVSSMTGLTDAMEKIFDSIQDFAQDPTSSTTANIVMSAFVNMTQVLNQLDSKLQNVLEQQSSDMKVTTDRVNQLLQQVAQLNKTISDQDMSLLTGTESYQPNELLDERNLILDELAGYGDIQVTQKADGSVDVVMGGVSVVTGDSFNTLNYVQHDDGTVALTWRNGGENAQFTSGALKADLEFINGRGTNVQSSNETPQKGIPYYRDKINTYANAMAYVVNHSIPEWDANKGAPATDADGNIIYKTLLAAKQDNGKTSNTISITAGNITISDEWRASGGDYFVVNPDEADPKYAQSIATNLTQSDFTFKSFGETFTGTFEEFSTDIVSTLGSEISYQQNRAEATSSVTNDFLARRDEVSGVSRDEETANLLQYQKSFEAAARVMNVMDELLDVIINQMGL</sequence>
<keyword evidence="7" id="KW-0175">Coiled coil</keyword>
<reference evidence="11" key="2">
    <citation type="submission" date="2021-04" db="EMBL/GenBank/DDBJ databases">
        <authorList>
            <person name="Gilroy R."/>
        </authorList>
    </citation>
    <scope>NUCLEOTIDE SEQUENCE</scope>
    <source>
        <strain evidence="11">ChiBcec8-14828</strain>
    </source>
</reference>
<keyword evidence="11" id="KW-0969">Cilium</keyword>
<keyword evidence="6" id="KW-0975">Bacterial flagellum</keyword>
<dbReference type="PANTHER" id="PTHR30033">
    <property type="entry name" value="FLAGELLAR HOOK-ASSOCIATED PROTEIN 1"/>
    <property type="match status" value="1"/>
</dbReference>
<dbReference type="GO" id="GO:0009424">
    <property type="term" value="C:bacterial-type flagellum hook"/>
    <property type="evidence" value="ECO:0007669"/>
    <property type="project" value="InterPro"/>
</dbReference>
<evidence type="ECO:0000259" key="9">
    <source>
        <dbReference type="Pfam" id="PF06429"/>
    </source>
</evidence>
<evidence type="ECO:0000259" key="10">
    <source>
        <dbReference type="Pfam" id="PF22638"/>
    </source>
</evidence>
<dbReference type="Pfam" id="PF00460">
    <property type="entry name" value="Flg_bb_rod"/>
    <property type="match status" value="1"/>
</dbReference>
<keyword evidence="11" id="KW-0282">Flagellum</keyword>
<comment type="similarity">
    <text evidence="3">Belongs to the flagella basal body rod proteins family.</text>
</comment>
<evidence type="ECO:0000313" key="12">
    <source>
        <dbReference type="Proteomes" id="UP000824209"/>
    </source>
</evidence>
<protein>
    <recommendedName>
        <fullName evidence="4">Flagellar hook-associated protein 1</fullName>
    </recommendedName>
</protein>
<evidence type="ECO:0000256" key="6">
    <source>
        <dbReference type="ARBA" id="ARBA00023143"/>
    </source>
</evidence>
<dbReference type="Proteomes" id="UP000824209">
    <property type="component" value="Unassembled WGS sequence"/>
</dbReference>
<gene>
    <name evidence="11" type="primary">flgK</name>
    <name evidence="11" type="ORF">H9943_00735</name>
</gene>
<organism evidence="11 12">
    <name type="scientific">Candidatus Ruthenibacterium avium</name>
    <dbReference type="NCBI Taxonomy" id="2838751"/>
    <lineage>
        <taxon>Bacteria</taxon>
        <taxon>Bacillati</taxon>
        <taxon>Bacillota</taxon>
        <taxon>Clostridia</taxon>
        <taxon>Eubacteriales</taxon>
        <taxon>Oscillospiraceae</taxon>
        <taxon>Ruthenibacterium</taxon>
    </lineage>
</organism>
<dbReference type="SUPFAM" id="SSF64518">
    <property type="entry name" value="Phase 1 flagellin"/>
    <property type="match status" value="1"/>
</dbReference>
<dbReference type="GO" id="GO:0005198">
    <property type="term" value="F:structural molecule activity"/>
    <property type="evidence" value="ECO:0007669"/>
    <property type="project" value="InterPro"/>
</dbReference>
<evidence type="ECO:0000256" key="1">
    <source>
        <dbReference type="ARBA" id="ARBA00004365"/>
    </source>
</evidence>
<dbReference type="NCBIfam" id="TIGR02492">
    <property type="entry name" value="flgK_ends"/>
    <property type="match status" value="1"/>
</dbReference>
<dbReference type="AlphaFoldDB" id="A0A9D2M155"/>
<dbReference type="Pfam" id="PF22638">
    <property type="entry name" value="FlgK_D1"/>
    <property type="match status" value="1"/>
</dbReference>
<evidence type="ECO:0000313" key="11">
    <source>
        <dbReference type="EMBL" id="HJB38904.1"/>
    </source>
</evidence>
<dbReference type="PANTHER" id="PTHR30033:SF1">
    <property type="entry name" value="FLAGELLAR HOOK-ASSOCIATED PROTEIN 1"/>
    <property type="match status" value="1"/>
</dbReference>
<proteinExistence type="inferred from homology"/>
<reference evidence="11" key="1">
    <citation type="journal article" date="2021" name="PeerJ">
        <title>Extensive microbial diversity within the chicken gut microbiome revealed by metagenomics and culture.</title>
        <authorList>
            <person name="Gilroy R."/>
            <person name="Ravi A."/>
            <person name="Getino M."/>
            <person name="Pursley I."/>
            <person name="Horton D.L."/>
            <person name="Alikhan N.F."/>
            <person name="Baker D."/>
            <person name="Gharbi K."/>
            <person name="Hall N."/>
            <person name="Watson M."/>
            <person name="Adriaenssens E.M."/>
            <person name="Foster-Nyarko E."/>
            <person name="Jarju S."/>
            <person name="Secka A."/>
            <person name="Antonio M."/>
            <person name="Oren A."/>
            <person name="Chaudhuri R.R."/>
            <person name="La Ragione R."/>
            <person name="Hildebrand F."/>
            <person name="Pallen M.J."/>
        </authorList>
    </citation>
    <scope>NUCLEOTIDE SEQUENCE</scope>
    <source>
        <strain evidence="11">ChiBcec8-14828</strain>
    </source>
</reference>
<comment type="subcellular location">
    <subcellularLocation>
        <location evidence="1">Bacterial flagellum</location>
    </subcellularLocation>
    <subcellularLocation>
        <location evidence="2">Secreted</location>
    </subcellularLocation>
</comment>
<dbReference type="EMBL" id="DWYA01000008">
    <property type="protein sequence ID" value="HJB38904.1"/>
    <property type="molecule type" value="Genomic_DNA"/>
</dbReference>
<comment type="caution">
    <text evidence="11">The sequence shown here is derived from an EMBL/GenBank/DDBJ whole genome shotgun (WGS) entry which is preliminary data.</text>
</comment>
<evidence type="ECO:0000256" key="4">
    <source>
        <dbReference type="ARBA" id="ARBA00016244"/>
    </source>
</evidence>
<dbReference type="GO" id="GO:0044780">
    <property type="term" value="P:bacterial-type flagellum assembly"/>
    <property type="evidence" value="ECO:0007669"/>
    <property type="project" value="InterPro"/>
</dbReference>
<feature type="coiled-coil region" evidence="7">
    <location>
        <begin position="170"/>
        <end position="197"/>
    </location>
</feature>
<dbReference type="InterPro" id="IPR053927">
    <property type="entry name" value="FlgK_helical"/>
</dbReference>
<feature type="domain" description="Flagellar hook-associated protein FlgK helical" evidence="10">
    <location>
        <begin position="117"/>
        <end position="335"/>
    </location>
</feature>
<keyword evidence="5" id="KW-0964">Secreted</keyword>